<name>A0AB39C8L1_9CAUD</name>
<reference evidence="1" key="1">
    <citation type="submission" date="2024-06" db="EMBL/GenBank/DDBJ databases">
        <authorList>
            <person name="Najeeb S."/>
            <person name="Khan I."/>
            <person name="Muhammad J."/>
            <person name="Abbas A."/>
            <person name="Jahangir M."/>
            <person name="Alvi I.A."/>
            <person name="Ullah A."/>
            <person name="Ullah A."/>
            <person name="Khan A."/>
        </authorList>
    </citation>
    <scope>NUCLEOTIDE SEQUENCE</scope>
</reference>
<accession>A0AB39C8L1</accession>
<sequence length="81" mass="9183">MNKGTIEAIIITTTCPNIQDGGMLIIEEGLTKLPLDQVLTRIENGIDNNTSIRIPHKDDEGYTRLFPQFIVSYDVYMNKKL</sequence>
<evidence type="ECO:0000313" key="1">
    <source>
        <dbReference type="EMBL" id="XDJ02967.1"/>
    </source>
</evidence>
<organism evidence="1">
    <name type="scientific">Staphylococcus phage UHP46</name>
    <dbReference type="NCBI Taxonomy" id="3234966"/>
    <lineage>
        <taxon>Viruses</taxon>
        <taxon>Duplodnaviria</taxon>
        <taxon>Heunggongvirae</taxon>
        <taxon>Uroviricota</taxon>
        <taxon>Caudoviricetes</taxon>
        <taxon>Herelleviridae</taxon>
        <taxon>Twortvirinae</taxon>
        <taxon>Sciuriunavirus</taxon>
    </lineage>
</organism>
<dbReference type="EMBL" id="PP995776">
    <property type="protein sequence ID" value="XDJ02967.1"/>
    <property type="molecule type" value="Genomic_DNA"/>
</dbReference>
<protein>
    <submittedName>
        <fullName evidence="1">Uncharacterized protein</fullName>
    </submittedName>
</protein>
<proteinExistence type="predicted"/>